<gene>
    <name evidence="2" type="ORF">CPter291_0265</name>
    <name evidence="1" type="ORF">CPter91_0272</name>
</gene>
<reference evidence="3 4" key="1">
    <citation type="submission" date="2015-11" db="EMBL/GenBank/DDBJ databases">
        <title>Exploring the genomic traits of fungus-feeding bacterial genus Collimonas.</title>
        <authorList>
            <person name="Song C."/>
            <person name="Schmidt R."/>
            <person name="de Jager V."/>
            <person name="Krzyzanowska D."/>
            <person name="Jongedijk E."/>
            <person name="Cankar K."/>
            <person name="Beekwilder J."/>
            <person name="van Veen A."/>
            <person name="de Boer W."/>
            <person name="van Veen J.A."/>
            <person name="Garbeva P."/>
        </authorList>
    </citation>
    <scope>NUCLEOTIDE SEQUENCE [LARGE SCALE GENOMIC DNA]</scope>
    <source>
        <strain evidence="2 4">Ter291</strain>
        <strain evidence="1 3">Ter91</strain>
    </source>
</reference>
<dbReference type="OrthoDB" id="8778816at2"/>
<dbReference type="KEGG" id="cpra:CPter91_0272"/>
<dbReference type="Proteomes" id="UP000074914">
    <property type="component" value="Chromosome"/>
</dbReference>
<dbReference type="EMBL" id="CP013236">
    <property type="protein sequence ID" value="AMP12561.1"/>
    <property type="molecule type" value="Genomic_DNA"/>
</dbReference>
<sequence length="164" mass="16931">MDEKKIALGLGLAGAAFVALLVWLTMPASSSQAPIALLPASGTGAAVEAAAPPAKPAAIPAAIRADSDCSMQRLDSWRLISVEMGGYRQAGIAVFNNARRGSLTVSEAQSFDGDLLLEKVSSNSVTLRCGQLRQTQMLGESRVSVEVPANPEMRTALPAPAGAN</sequence>
<protein>
    <submittedName>
        <fullName evidence="1">Uncharacterized protein</fullName>
    </submittedName>
</protein>
<dbReference type="AlphaFoldDB" id="A0A127PY01"/>
<proteinExistence type="predicted"/>
<dbReference type="Proteomes" id="UP000074561">
    <property type="component" value="Chromosome"/>
</dbReference>
<evidence type="ECO:0000313" key="3">
    <source>
        <dbReference type="Proteomes" id="UP000074561"/>
    </source>
</evidence>
<accession>A0A127PY01</accession>
<dbReference type="STRING" id="279113.CPter91_0272"/>
<evidence type="ECO:0000313" key="2">
    <source>
        <dbReference type="EMBL" id="AMP12561.1"/>
    </source>
</evidence>
<evidence type="ECO:0000313" key="1">
    <source>
        <dbReference type="EMBL" id="AMP02671.1"/>
    </source>
</evidence>
<dbReference type="EMBL" id="CP013234">
    <property type="protein sequence ID" value="AMP02671.1"/>
    <property type="molecule type" value="Genomic_DNA"/>
</dbReference>
<evidence type="ECO:0000313" key="4">
    <source>
        <dbReference type="Proteomes" id="UP000074914"/>
    </source>
</evidence>
<dbReference type="PATRIC" id="fig|279113.10.peg.268"/>
<organism evidence="1 3">
    <name type="scientific">Collimonas pratensis</name>
    <dbReference type="NCBI Taxonomy" id="279113"/>
    <lineage>
        <taxon>Bacteria</taxon>
        <taxon>Pseudomonadati</taxon>
        <taxon>Pseudomonadota</taxon>
        <taxon>Betaproteobacteria</taxon>
        <taxon>Burkholderiales</taxon>
        <taxon>Oxalobacteraceae</taxon>
        <taxon>Collimonas</taxon>
    </lineage>
</organism>
<keyword evidence="4" id="KW-1185">Reference proteome</keyword>
<dbReference type="RefSeq" id="WP_061935936.1">
    <property type="nucleotide sequence ID" value="NZ_CP013234.1"/>
</dbReference>
<name>A0A127PY01_9BURK</name>